<comment type="caution">
    <text evidence="2">The sequence shown here is derived from an EMBL/GenBank/DDBJ whole genome shotgun (WGS) entry which is preliminary data.</text>
</comment>
<proteinExistence type="predicted"/>
<dbReference type="Proteomes" id="UP000266861">
    <property type="component" value="Unassembled WGS sequence"/>
</dbReference>
<name>A0A397J5Y6_9GLOM</name>
<protein>
    <submittedName>
        <fullName evidence="2">Uncharacterized protein</fullName>
    </submittedName>
</protein>
<organism evidence="2 3">
    <name type="scientific">Diversispora epigaea</name>
    <dbReference type="NCBI Taxonomy" id="1348612"/>
    <lineage>
        <taxon>Eukaryota</taxon>
        <taxon>Fungi</taxon>
        <taxon>Fungi incertae sedis</taxon>
        <taxon>Mucoromycota</taxon>
        <taxon>Glomeromycotina</taxon>
        <taxon>Glomeromycetes</taxon>
        <taxon>Diversisporales</taxon>
        <taxon>Diversisporaceae</taxon>
        <taxon>Diversispora</taxon>
    </lineage>
</organism>
<gene>
    <name evidence="2" type="ORF">Glove_120g48</name>
</gene>
<evidence type="ECO:0000313" key="2">
    <source>
        <dbReference type="EMBL" id="RHZ81426.1"/>
    </source>
</evidence>
<keyword evidence="3" id="KW-1185">Reference proteome</keyword>
<dbReference type="OrthoDB" id="10465211at2759"/>
<dbReference type="EMBL" id="PQFF01000112">
    <property type="protein sequence ID" value="RHZ81426.1"/>
    <property type="molecule type" value="Genomic_DNA"/>
</dbReference>
<sequence>MGRKSKTTLKNIIGIKAGLPENRQSSNSGSEASRLKNIRDRLQQKLPITINYTEESEFELNNRTPIQYEIDRFKAYNKSLCQQAEKKGNYFEAWTFGMMDNAIEEVRAKYFSYTKTSTNM</sequence>
<reference evidence="2 3" key="1">
    <citation type="submission" date="2018-08" db="EMBL/GenBank/DDBJ databases">
        <title>Genome and evolution of the arbuscular mycorrhizal fungus Diversispora epigaea (formerly Glomus versiforme) and its bacterial endosymbionts.</title>
        <authorList>
            <person name="Sun X."/>
            <person name="Fei Z."/>
            <person name="Harrison M."/>
        </authorList>
    </citation>
    <scope>NUCLEOTIDE SEQUENCE [LARGE SCALE GENOMIC DNA]</scope>
    <source>
        <strain evidence="2 3">IT104</strain>
    </source>
</reference>
<evidence type="ECO:0000256" key="1">
    <source>
        <dbReference type="SAM" id="MobiDB-lite"/>
    </source>
</evidence>
<accession>A0A397J5Y6</accession>
<dbReference type="AlphaFoldDB" id="A0A397J5Y6"/>
<feature type="region of interest" description="Disordered" evidence="1">
    <location>
        <begin position="17"/>
        <end position="36"/>
    </location>
</feature>
<feature type="compositionally biased region" description="Polar residues" evidence="1">
    <location>
        <begin position="22"/>
        <end position="31"/>
    </location>
</feature>
<evidence type="ECO:0000313" key="3">
    <source>
        <dbReference type="Proteomes" id="UP000266861"/>
    </source>
</evidence>